<name>A0A4Q0NSW5_9FLAO</name>
<evidence type="ECO:0000313" key="4">
    <source>
        <dbReference type="Proteomes" id="UP000289821"/>
    </source>
</evidence>
<dbReference type="Proteomes" id="UP000289821">
    <property type="component" value="Unassembled WGS sequence"/>
</dbReference>
<dbReference type="InterPro" id="IPR001611">
    <property type="entry name" value="Leu-rich_rpt"/>
</dbReference>
<dbReference type="Gene3D" id="1.25.40.10">
    <property type="entry name" value="Tetratricopeptide repeat domain"/>
    <property type="match status" value="1"/>
</dbReference>
<sequence length="932" mass="107847">MMSIIFAQEKELSINDLFHQLGFFGNTPESIRFVNNNEANQVLNFERTVYDRYPDTIFNPEKIRFVSLDYGSDEELHLNMKSLKKLNNIEYLEIRSKNLFRGSDSLPILKSFDFLDELENLRFLKFDGTFDIDYDALFKSIKHNSNIQYLELGFITEEIELPQILLELKGLRGFRINGFKKIILPSDLSEMKDLESIVLVIEGYENPIEILSKLATIPKLKDLQISFGSFSLEQVGFLKNFKDLEKLTLFNFSLDSLQCLFDAFSENNNLRSLNLQNLRIRSGSTNYDNLKNLESLVFHHQGEPICIEGDLSVMKKLQKLDLGYNGLKILNKSIFDLKVLKELRLSYNHIKVIPSELGKLKLLEKLYLNNNLLTEIPASIGNLNGLQELGLENNSINILPKTIGRLKQLTNLNLRQNIICALPDSITELKKLESLDLAENDLTHLPENIGSLSNLKTFPLYSNFLIELPSSFTELVNLEKLEIQQNKLKHLPSQLGNLKKLRSIYLGGRDSTKISSFKSLDSSYESDSLRIMRSNNDFQELPVSLSSLKNLKMLDFENQKSLQVEDIFKILFNLKSYRYTIKLRNCAISKLPEVGWQSFYAENLQLTNNNLESIPKGIVKSPFLKSLSFKLSSEDKLNYSFRTREQLLAFYEEKGFLKWEEIPKTQNMSQAFLENAYNRSYTNAKNTIYPLFKKAIKIDSSYAMSKIRKDDYAEALMRNKEYTKAIDFFTRSIVNDTTESIRVLNFLIPQFRNRAEAYLKTGDTIAAIKDYLFISDQGWDNDYGKAALLAKSASKDSLSAILFKKGITSYKNQIEFRKNNKLLDYGYDLSLVELYIIANEFTEARNYLLELQPLNDMDYSSMVLMKYFNLVLSIIQEEDSAKEINSFEDTFQKEQTDFQSWSFKLFEMWLDKADLTPKKKQTIKELTMIIQG</sequence>
<accession>A0A4Q0NSW5</accession>
<keyword evidence="4" id="KW-1185">Reference proteome</keyword>
<dbReference type="SMART" id="SM00365">
    <property type="entry name" value="LRR_SD22"/>
    <property type="match status" value="4"/>
</dbReference>
<keyword evidence="1" id="KW-0433">Leucine-rich repeat</keyword>
<comment type="caution">
    <text evidence="3">The sequence shown here is derived from an EMBL/GenBank/DDBJ whole genome shotgun (WGS) entry which is preliminary data.</text>
</comment>
<dbReference type="AlphaFoldDB" id="A0A4Q0NSW5"/>
<dbReference type="Gene3D" id="3.80.10.10">
    <property type="entry name" value="Ribonuclease Inhibitor"/>
    <property type="match status" value="3"/>
</dbReference>
<gene>
    <name evidence="3" type="ORF">DSM04_104287</name>
</gene>
<evidence type="ECO:0000313" key="3">
    <source>
        <dbReference type="EMBL" id="RXG14179.1"/>
    </source>
</evidence>
<dbReference type="InterPro" id="IPR011990">
    <property type="entry name" value="TPR-like_helical_dom_sf"/>
</dbReference>
<dbReference type="Pfam" id="PF13855">
    <property type="entry name" value="LRR_8"/>
    <property type="match status" value="1"/>
</dbReference>
<reference evidence="3 4" key="1">
    <citation type="submission" date="2018-07" db="EMBL/GenBank/DDBJ databases">
        <title>Leeuwenhoekiella genomics.</title>
        <authorList>
            <person name="Tahon G."/>
            <person name="Willems A."/>
        </authorList>
    </citation>
    <scope>NUCLEOTIDE SEQUENCE [LARGE SCALE GENOMIC DNA]</scope>
    <source>
        <strain evidence="3 4">R-50232</strain>
    </source>
</reference>
<dbReference type="PANTHER" id="PTHR45752">
    <property type="entry name" value="LEUCINE-RICH REPEAT-CONTAINING"/>
    <property type="match status" value="1"/>
</dbReference>
<dbReference type="SMART" id="SM00369">
    <property type="entry name" value="LRR_TYP"/>
    <property type="match status" value="7"/>
</dbReference>
<dbReference type="EMBL" id="QOVI01000004">
    <property type="protein sequence ID" value="RXG14179.1"/>
    <property type="molecule type" value="Genomic_DNA"/>
</dbReference>
<dbReference type="PANTHER" id="PTHR45752:SF187">
    <property type="entry name" value="LEUCINE-RICH REPEAT AND IQ DOMAIN-CONTAINING PROTEIN 4"/>
    <property type="match status" value="1"/>
</dbReference>
<dbReference type="SUPFAM" id="SSF48452">
    <property type="entry name" value="TPR-like"/>
    <property type="match status" value="1"/>
</dbReference>
<dbReference type="SMART" id="SM00364">
    <property type="entry name" value="LRR_BAC"/>
    <property type="match status" value="7"/>
</dbReference>
<dbReference type="PROSITE" id="PS51450">
    <property type="entry name" value="LRR"/>
    <property type="match status" value="3"/>
</dbReference>
<organism evidence="3 4">
    <name type="scientific">Leeuwenhoekiella aestuarii</name>
    <dbReference type="NCBI Taxonomy" id="2249426"/>
    <lineage>
        <taxon>Bacteria</taxon>
        <taxon>Pseudomonadati</taxon>
        <taxon>Bacteroidota</taxon>
        <taxon>Flavobacteriia</taxon>
        <taxon>Flavobacteriales</taxon>
        <taxon>Flavobacteriaceae</taxon>
        <taxon>Leeuwenhoekiella</taxon>
    </lineage>
</organism>
<dbReference type="InterPro" id="IPR050715">
    <property type="entry name" value="LRR-SigEffector_domain"/>
</dbReference>
<dbReference type="InterPro" id="IPR032675">
    <property type="entry name" value="LRR_dom_sf"/>
</dbReference>
<dbReference type="Pfam" id="PF00560">
    <property type="entry name" value="LRR_1"/>
    <property type="match status" value="1"/>
</dbReference>
<evidence type="ECO:0000256" key="1">
    <source>
        <dbReference type="ARBA" id="ARBA00022614"/>
    </source>
</evidence>
<dbReference type="RefSeq" id="WP_161567084.1">
    <property type="nucleotide sequence ID" value="NZ_QOVI01000004.1"/>
</dbReference>
<proteinExistence type="predicted"/>
<dbReference type="InterPro" id="IPR003591">
    <property type="entry name" value="Leu-rich_rpt_typical-subtyp"/>
</dbReference>
<protein>
    <submittedName>
        <fullName evidence="3">Leucine rich repeat (LRR) protein</fullName>
    </submittedName>
</protein>
<dbReference type="SUPFAM" id="SSF52058">
    <property type="entry name" value="L domain-like"/>
    <property type="match status" value="2"/>
</dbReference>
<evidence type="ECO:0000256" key="2">
    <source>
        <dbReference type="ARBA" id="ARBA00022737"/>
    </source>
</evidence>
<keyword evidence="2" id="KW-0677">Repeat</keyword>